<dbReference type="AlphaFoldDB" id="A0A8H9J3E0"/>
<keyword evidence="6" id="KW-1185">Reference proteome</keyword>
<reference evidence="5" key="2">
    <citation type="submission" date="2020-09" db="EMBL/GenBank/DDBJ databases">
        <authorList>
            <person name="Sun Q."/>
            <person name="Zhou Y."/>
        </authorList>
    </citation>
    <scope>NUCLEOTIDE SEQUENCE</scope>
    <source>
        <strain evidence="5">CGMCC 4.7679</strain>
    </source>
</reference>
<dbReference type="PANTHER" id="PTHR24220">
    <property type="entry name" value="IMPORT ATP-BINDING PROTEIN"/>
    <property type="match status" value="1"/>
</dbReference>
<dbReference type="RefSeq" id="WP_145939203.1">
    <property type="nucleotide sequence ID" value="NZ_BNAV01000020.1"/>
</dbReference>
<dbReference type="CDD" id="cd03255">
    <property type="entry name" value="ABC_MJ0796_LolCDE_FtsE"/>
    <property type="match status" value="1"/>
</dbReference>
<dbReference type="EMBL" id="BNAV01000020">
    <property type="protein sequence ID" value="GHF86919.1"/>
    <property type="molecule type" value="Genomic_DNA"/>
</dbReference>
<dbReference type="GO" id="GO:0016887">
    <property type="term" value="F:ATP hydrolysis activity"/>
    <property type="evidence" value="ECO:0007669"/>
    <property type="project" value="InterPro"/>
</dbReference>
<reference evidence="5" key="1">
    <citation type="journal article" date="2014" name="Int. J. Syst. Evol. Microbiol.">
        <title>Complete genome sequence of Corynebacterium casei LMG S-19264T (=DSM 44701T), isolated from a smear-ripened cheese.</title>
        <authorList>
            <consortium name="US DOE Joint Genome Institute (JGI-PGF)"/>
            <person name="Walter F."/>
            <person name="Albersmeier A."/>
            <person name="Kalinowski J."/>
            <person name="Ruckert C."/>
        </authorList>
    </citation>
    <scope>NUCLEOTIDE SEQUENCE</scope>
    <source>
        <strain evidence="5">CGMCC 4.7679</strain>
    </source>
</reference>
<dbReference type="GO" id="GO:0022857">
    <property type="term" value="F:transmembrane transporter activity"/>
    <property type="evidence" value="ECO:0007669"/>
    <property type="project" value="TreeGrafter"/>
</dbReference>
<dbReference type="InterPro" id="IPR003439">
    <property type="entry name" value="ABC_transporter-like_ATP-bd"/>
</dbReference>
<dbReference type="PROSITE" id="PS00211">
    <property type="entry name" value="ABC_TRANSPORTER_1"/>
    <property type="match status" value="1"/>
</dbReference>
<sequence length="235" mass="25327">MSVPVIDVRDVRKVYSTGVVEVEALRGVSLRVEEGEYVAIMGPSGSGKSTLMHILGCLDLLSTGSYALAGEDVSGLSELELAAIRNRRIGFVFQQFNLLPGLPAWRNVELPLCYAGIKRAERKARAIELLQRVGLGDRVEHRPNELSGGQQSRVALARALVNRPSMVLADEPTGALDSAATADVLSVFRELNQVGHTIVLITHEEEVAAHANRVVRLRDGLIETDTALADTGVIA</sequence>
<protein>
    <submittedName>
        <fullName evidence="5">Macrolide ABC transporter ATP-binding protein</fullName>
    </submittedName>
</protein>
<evidence type="ECO:0000259" key="4">
    <source>
        <dbReference type="PROSITE" id="PS50893"/>
    </source>
</evidence>
<dbReference type="GO" id="GO:0005886">
    <property type="term" value="C:plasma membrane"/>
    <property type="evidence" value="ECO:0007669"/>
    <property type="project" value="TreeGrafter"/>
</dbReference>
<dbReference type="InterPro" id="IPR027417">
    <property type="entry name" value="P-loop_NTPase"/>
</dbReference>
<dbReference type="SMART" id="SM00382">
    <property type="entry name" value="AAA"/>
    <property type="match status" value="1"/>
</dbReference>
<gene>
    <name evidence="5" type="ORF">GCM10017566_70990</name>
</gene>
<evidence type="ECO:0000256" key="1">
    <source>
        <dbReference type="ARBA" id="ARBA00022448"/>
    </source>
</evidence>
<dbReference type="FunFam" id="3.40.50.300:FF:000032">
    <property type="entry name" value="Export ABC transporter ATP-binding protein"/>
    <property type="match status" value="1"/>
</dbReference>
<dbReference type="InterPro" id="IPR017871">
    <property type="entry name" value="ABC_transporter-like_CS"/>
</dbReference>
<evidence type="ECO:0000313" key="5">
    <source>
        <dbReference type="EMBL" id="GHF86919.1"/>
    </source>
</evidence>
<dbReference type="SUPFAM" id="SSF52540">
    <property type="entry name" value="P-loop containing nucleoside triphosphate hydrolases"/>
    <property type="match status" value="1"/>
</dbReference>
<dbReference type="GO" id="GO:0005524">
    <property type="term" value="F:ATP binding"/>
    <property type="evidence" value="ECO:0007669"/>
    <property type="project" value="UniProtKB-KW"/>
</dbReference>
<dbReference type="PANTHER" id="PTHR24220:SF86">
    <property type="entry name" value="ABC TRANSPORTER ABCH.1"/>
    <property type="match status" value="1"/>
</dbReference>
<dbReference type="Pfam" id="PF00005">
    <property type="entry name" value="ABC_tran"/>
    <property type="match status" value="1"/>
</dbReference>
<organism evidence="5 6">
    <name type="scientific">Amycolatopsis bartoniae</name>
    <dbReference type="NCBI Taxonomy" id="941986"/>
    <lineage>
        <taxon>Bacteria</taxon>
        <taxon>Bacillati</taxon>
        <taxon>Actinomycetota</taxon>
        <taxon>Actinomycetes</taxon>
        <taxon>Pseudonocardiales</taxon>
        <taxon>Pseudonocardiaceae</taxon>
        <taxon>Amycolatopsis</taxon>
    </lineage>
</organism>
<name>A0A8H9J3E0_9PSEU</name>
<keyword evidence="2" id="KW-0547">Nucleotide-binding</keyword>
<dbReference type="InterPro" id="IPR015854">
    <property type="entry name" value="ABC_transpr_LolD-like"/>
</dbReference>
<dbReference type="PROSITE" id="PS50893">
    <property type="entry name" value="ABC_TRANSPORTER_2"/>
    <property type="match status" value="1"/>
</dbReference>
<accession>A0A8H9J3E0</accession>
<dbReference type="InterPro" id="IPR003593">
    <property type="entry name" value="AAA+_ATPase"/>
</dbReference>
<dbReference type="OrthoDB" id="9802264at2"/>
<comment type="caution">
    <text evidence="5">The sequence shown here is derived from an EMBL/GenBank/DDBJ whole genome shotgun (WGS) entry which is preliminary data.</text>
</comment>
<evidence type="ECO:0000256" key="3">
    <source>
        <dbReference type="ARBA" id="ARBA00022840"/>
    </source>
</evidence>
<dbReference type="Gene3D" id="3.40.50.300">
    <property type="entry name" value="P-loop containing nucleotide triphosphate hydrolases"/>
    <property type="match status" value="1"/>
</dbReference>
<keyword evidence="1" id="KW-0813">Transport</keyword>
<evidence type="ECO:0000313" key="6">
    <source>
        <dbReference type="Proteomes" id="UP000658656"/>
    </source>
</evidence>
<dbReference type="Proteomes" id="UP000658656">
    <property type="component" value="Unassembled WGS sequence"/>
</dbReference>
<dbReference type="InterPro" id="IPR017911">
    <property type="entry name" value="MacB-like_ATP-bd"/>
</dbReference>
<keyword evidence="3 5" id="KW-0067">ATP-binding</keyword>
<evidence type="ECO:0000256" key="2">
    <source>
        <dbReference type="ARBA" id="ARBA00022741"/>
    </source>
</evidence>
<feature type="domain" description="ABC transporter" evidence="4">
    <location>
        <begin position="6"/>
        <end position="235"/>
    </location>
</feature>
<proteinExistence type="predicted"/>
<dbReference type="GO" id="GO:0098796">
    <property type="term" value="C:membrane protein complex"/>
    <property type="evidence" value="ECO:0007669"/>
    <property type="project" value="UniProtKB-ARBA"/>
</dbReference>